<sequence length="110" mass="12429">MLLHAISIMVPNYWINYHRALCTLRVTWEGLAGGASEDAHVEAMVQPLELLDVKLLRTFAHRHSVQACFLPAVHSGEWKAALWIRGNRPRLCIRGNWFLLSSLTVGKPIS</sequence>
<gene>
    <name evidence="1" type="ORF">PGLA1383_LOCUS23950</name>
    <name evidence="2" type="ORF">PGLA2088_LOCUS45514</name>
</gene>
<dbReference type="Proteomes" id="UP000654075">
    <property type="component" value="Unassembled WGS sequence"/>
</dbReference>
<comment type="caution">
    <text evidence="1">The sequence shown here is derived from an EMBL/GenBank/DDBJ whole genome shotgun (WGS) entry which is preliminary data.</text>
</comment>
<evidence type="ECO:0000313" key="2">
    <source>
        <dbReference type="EMBL" id="CAE8729748.1"/>
    </source>
</evidence>
<accession>A0A813F0Q2</accession>
<keyword evidence="3" id="KW-1185">Reference proteome</keyword>
<evidence type="ECO:0000313" key="1">
    <source>
        <dbReference type="EMBL" id="CAE8605857.1"/>
    </source>
</evidence>
<organism evidence="1 3">
    <name type="scientific">Polarella glacialis</name>
    <name type="common">Dinoflagellate</name>
    <dbReference type="NCBI Taxonomy" id="89957"/>
    <lineage>
        <taxon>Eukaryota</taxon>
        <taxon>Sar</taxon>
        <taxon>Alveolata</taxon>
        <taxon>Dinophyceae</taxon>
        <taxon>Suessiales</taxon>
        <taxon>Suessiaceae</taxon>
        <taxon>Polarella</taxon>
    </lineage>
</organism>
<dbReference type="AlphaFoldDB" id="A0A813F0Q2"/>
<name>A0A813F0Q2_POLGL</name>
<dbReference type="EMBL" id="CAJNNW010035738">
    <property type="protein sequence ID" value="CAE8729748.1"/>
    <property type="molecule type" value="Genomic_DNA"/>
</dbReference>
<reference evidence="1" key="1">
    <citation type="submission" date="2021-02" db="EMBL/GenBank/DDBJ databases">
        <authorList>
            <person name="Dougan E. K."/>
            <person name="Rhodes N."/>
            <person name="Thang M."/>
            <person name="Chan C."/>
        </authorList>
    </citation>
    <scope>NUCLEOTIDE SEQUENCE</scope>
</reference>
<dbReference type="Proteomes" id="UP000626109">
    <property type="component" value="Unassembled WGS sequence"/>
</dbReference>
<proteinExistence type="predicted"/>
<protein>
    <submittedName>
        <fullName evidence="1">Uncharacterized protein</fullName>
    </submittedName>
</protein>
<dbReference type="EMBL" id="CAJNNV010018443">
    <property type="protein sequence ID" value="CAE8605857.1"/>
    <property type="molecule type" value="Genomic_DNA"/>
</dbReference>
<evidence type="ECO:0000313" key="3">
    <source>
        <dbReference type="Proteomes" id="UP000654075"/>
    </source>
</evidence>